<gene>
    <name evidence="2" type="ORF">QJS10_CPB21g00756</name>
</gene>
<feature type="compositionally biased region" description="Basic and acidic residues" evidence="1">
    <location>
        <begin position="1"/>
        <end position="18"/>
    </location>
</feature>
<protein>
    <submittedName>
        <fullName evidence="2">Uncharacterized protein</fullName>
    </submittedName>
</protein>
<dbReference type="EMBL" id="JAUJYO010000021">
    <property type="protein sequence ID" value="KAK1283028.1"/>
    <property type="molecule type" value="Genomic_DNA"/>
</dbReference>
<evidence type="ECO:0000313" key="3">
    <source>
        <dbReference type="Proteomes" id="UP001180020"/>
    </source>
</evidence>
<dbReference type="Proteomes" id="UP001180020">
    <property type="component" value="Unassembled WGS sequence"/>
</dbReference>
<dbReference type="AlphaFoldDB" id="A0AAV9C440"/>
<sequence length="127" mass="13768">MEQWHHEHSGNRQGERRAASITTQSKNDGETAIVSDTLFDEQPPTIYIINKVLELRELFKVAEDAVPVLALTLKDHSASSIVVEPEGLPDDDKATDIQVGGGSEEDWRRDGGSGGRGVGYGNLINVG</sequence>
<organism evidence="2 3">
    <name type="scientific">Acorus calamus</name>
    <name type="common">Sweet flag</name>
    <dbReference type="NCBI Taxonomy" id="4465"/>
    <lineage>
        <taxon>Eukaryota</taxon>
        <taxon>Viridiplantae</taxon>
        <taxon>Streptophyta</taxon>
        <taxon>Embryophyta</taxon>
        <taxon>Tracheophyta</taxon>
        <taxon>Spermatophyta</taxon>
        <taxon>Magnoliopsida</taxon>
        <taxon>Liliopsida</taxon>
        <taxon>Acoraceae</taxon>
        <taxon>Acorus</taxon>
    </lineage>
</organism>
<name>A0AAV9C440_ACOCL</name>
<reference evidence="2" key="1">
    <citation type="journal article" date="2023" name="Nat. Commun.">
        <title>Diploid and tetraploid genomes of Acorus and the evolution of monocots.</title>
        <authorList>
            <person name="Ma L."/>
            <person name="Liu K.W."/>
            <person name="Li Z."/>
            <person name="Hsiao Y.Y."/>
            <person name="Qi Y."/>
            <person name="Fu T."/>
            <person name="Tang G.D."/>
            <person name="Zhang D."/>
            <person name="Sun W.H."/>
            <person name="Liu D.K."/>
            <person name="Li Y."/>
            <person name="Chen G.Z."/>
            <person name="Liu X.D."/>
            <person name="Liao X.Y."/>
            <person name="Jiang Y.T."/>
            <person name="Yu X."/>
            <person name="Hao Y."/>
            <person name="Huang J."/>
            <person name="Zhao X.W."/>
            <person name="Ke S."/>
            <person name="Chen Y.Y."/>
            <person name="Wu W.L."/>
            <person name="Hsu J.L."/>
            <person name="Lin Y.F."/>
            <person name="Huang M.D."/>
            <person name="Li C.Y."/>
            <person name="Huang L."/>
            <person name="Wang Z.W."/>
            <person name="Zhao X."/>
            <person name="Zhong W.Y."/>
            <person name="Peng D.H."/>
            <person name="Ahmad S."/>
            <person name="Lan S."/>
            <person name="Zhang J.S."/>
            <person name="Tsai W.C."/>
            <person name="Van de Peer Y."/>
            <person name="Liu Z.J."/>
        </authorList>
    </citation>
    <scope>NUCLEOTIDE SEQUENCE</scope>
    <source>
        <strain evidence="2">CP</strain>
    </source>
</reference>
<comment type="caution">
    <text evidence="2">The sequence shown here is derived from an EMBL/GenBank/DDBJ whole genome shotgun (WGS) entry which is preliminary data.</text>
</comment>
<reference evidence="2" key="2">
    <citation type="submission" date="2023-06" db="EMBL/GenBank/DDBJ databases">
        <authorList>
            <person name="Ma L."/>
            <person name="Liu K.-W."/>
            <person name="Li Z."/>
            <person name="Hsiao Y.-Y."/>
            <person name="Qi Y."/>
            <person name="Fu T."/>
            <person name="Tang G."/>
            <person name="Zhang D."/>
            <person name="Sun W.-H."/>
            <person name="Liu D.-K."/>
            <person name="Li Y."/>
            <person name="Chen G.-Z."/>
            <person name="Liu X.-D."/>
            <person name="Liao X.-Y."/>
            <person name="Jiang Y.-T."/>
            <person name="Yu X."/>
            <person name="Hao Y."/>
            <person name="Huang J."/>
            <person name="Zhao X.-W."/>
            <person name="Ke S."/>
            <person name="Chen Y.-Y."/>
            <person name="Wu W.-L."/>
            <person name="Hsu J.-L."/>
            <person name="Lin Y.-F."/>
            <person name="Huang M.-D."/>
            <person name="Li C.-Y."/>
            <person name="Huang L."/>
            <person name="Wang Z.-W."/>
            <person name="Zhao X."/>
            <person name="Zhong W.-Y."/>
            <person name="Peng D.-H."/>
            <person name="Ahmad S."/>
            <person name="Lan S."/>
            <person name="Zhang J.-S."/>
            <person name="Tsai W.-C."/>
            <person name="Van De Peer Y."/>
            <person name="Liu Z.-J."/>
        </authorList>
    </citation>
    <scope>NUCLEOTIDE SEQUENCE</scope>
    <source>
        <strain evidence="2">CP</strain>
        <tissue evidence="2">Leaves</tissue>
    </source>
</reference>
<feature type="region of interest" description="Disordered" evidence="1">
    <location>
        <begin position="1"/>
        <end position="36"/>
    </location>
</feature>
<feature type="region of interest" description="Disordered" evidence="1">
    <location>
        <begin position="83"/>
        <end position="127"/>
    </location>
</feature>
<evidence type="ECO:0000256" key="1">
    <source>
        <dbReference type="SAM" id="MobiDB-lite"/>
    </source>
</evidence>
<accession>A0AAV9C440</accession>
<keyword evidence="3" id="KW-1185">Reference proteome</keyword>
<evidence type="ECO:0000313" key="2">
    <source>
        <dbReference type="EMBL" id="KAK1283028.1"/>
    </source>
</evidence>
<proteinExistence type="predicted"/>